<accession>A0A4R1R7P5</accession>
<dbReference type="RefSeq" id="WP_132016230.1">
    <property type="nucleotide sequence ID" value="NZ_SLUN01000033.1"/>
</dbReference>
<comment type="subcellular location">
    <subcellularLocation>
        <location evidence="1">Membrane</location>
        <topology evidence="1">Multi-pass membrane protein</topology>
    </subcellularLocation>
</comment>
<keyword evidence="4 5" id="KW-0472">Membrane</keyword>
<keyword evidence="7" id="KW-1185">Reference proteome</keyword>
<gene>
    <name evidence="6" type="ORF">EDC14_103334</name>
</gene>
<proteinExistence type="predicted"/>
<feature type="transmembrane region" description="Helical" evidence="5">
    <location>
        <begin position="28"/>
        <end position="46"/>
    </location>
</feature>
<evidence type="ECO:0000256" key="5">
    <source>
        <dbReference type="SAM" id="Phobius"/>
    </source>
</evidence>
<feature type="transmembrane region" description="Helical" evidence="5">
    <location>
        <begin position="6"/>
        <end position="21"/>
    </location>
</feature>
<keyword evidence="2 5" id="KW-0812">Transmembrane</keyword>
<dbReference type="PANTHER" id="PTHR37306:SF1">
    <property type="entry name" value="COLICIN V PRODUCTION PROTEIN"/>
    <property type="match status" value="1"/>
</dbReference>
<evidence type="ECO:0000313" key="6">
    <source>
        <dbReference type="EMBL" id="TCL61529.1"/>
    </source>
</evidence>
<dbReference type="PANTHER" id="PTHR37306">
    <property type="entry name" value="COLICIN V PRODUCTION PROTEIN"/>
    <property type="match status" value="1"/>
</dbReference>
<dbReference type="Proteomes" id="UP000295008">
    <property type="component" value="Unassembled WGS sequence"/>
</dbReference>
<organism evidence="6 7">
    <name type="scientific">Hydrogenispora ethanolica</name>
    <dbReference type="NCBI Taxonomy" id="1082276"/>
    <lineage>
        <taxon>Bacteria</taxon>
        <taxon>Bacillati</taxon>
        <taxon>Bacillota</taxon>
        <taxon>Hydrogenispora</taxon>
    </lineage>
</organism>
<dbReference type="Pfam" id="PF02674">
    <property type="entry name" value="Colicin_V"/>
    <property type="match status" value="1"/>
</dbReference>
<comment type="caution">
    <text evidence="6">The sequence shown here is derived from an EMBL/GenBank/DDBJ whole genome shotgun (WGS) entry which is preliminary data.</text>
</comment>
<protein>
    <submittedName>
        <fullName evidence="6">Colicin V production protein</fullName>
    </submittedName>
</protein>
<dbReference type="GO" id="GO:0016020">
    <property type="term" value="C:membrane"/>
    <property type="evidence" value="ECO:0007669"/>
    <property type="project" value="UniProtKB-SubCell"/>
</dbReference>
<feature type="transmembrane region" description="Helical" evidence="5">
    <location>
        <begin position="102"/>
        <end position="127"/>
    </location>
</feature>
<name>A0A4R1R7P5_HYDET</name>
<evidence type="ECO:0000256" key="4">
    <source>
        <dbReference type="ARBA" id="ARBA00023136"/>
    </source>
</evidence>
<feature type="transmembrane region" description="Helical" evidence="5">
    <location>
        <begin position="58"/>
        <end position="82"/>
    </location>
</feature>
<reference evidence="6 7" key="1">
    <citation type="submission" date="2019-03" db="EMBL/GenBank/DDBJ databases">
        <title>Genomic Encyclopedia of Type Strains, Phase IV (KMG-IV): sequencing the most valuable type-strain genomes for metagenomic binning, comparative biology and taxonomic classification.</title>
        <authorList>
            <person name="Goeker M."/>
        </authorList>
    </citation>
    <scope>NUCLEOTIDE SEQUENCE [LARGE SCALE GENOMIC DNA]</scope>
    <source>
        <strain evidence="6 7">LX-B</strain>
    </source>
</reference>
<evidence type="ECO:0000313" key="7">
    <source>
        <dbReference type="Proteomes" id="UP000295008"/>
    </source>
</evidence>
<sequence>MTWVDWLIGGVFAFFIFQGYRKGFVQQLFDLLGGVLALVLAFYFYATIGNYLESILHFSAALCQIIGFILLVVAIGGAVSFIGKHWRAVQKNEPITLIDSGVGALFGGFKAAVILIIVLLCLMALPWDLLHSPVETSSFANDLLRLAPLFYVVQDNSLPQDMPRLVVSPEGLQLRKLNGRELAGAICIACGHKVEYRGLVRAGLSSYPQTYCPNCHRVSDGCLTFEGYHMINGTCPYERFGSLGVVDCKVWPNPEPTTVKGKCPVCGRTQ</sequence>
<evidence type="ECO:0000256" key="3">
    <source>
        <dbReference type="ARBA" id="ARBA00022989"/>
    </source>
</evidence>
<dbReference type="GO" id="GO:0009403">
    <property type="term" value="P:toxin biosynthetic process"/>
    <property type="evidence" value="ECO:0007669"/>
    <property type="project" value="InterPro"/>
</dbReference>
<dbReference type="EMBL" id="SLUN01000033">
    <property type="protein sequence ID" value="TCL61529.1"/>
    <property type="molecule type" value="Genomic_DNA"/>
</dbReference>
<keyword evidence="3 5" id="KW-1133">Transmembrane helix</keyword>
<evidence type="ECO:0000256" key="1">
    <source>
        <dbReference type="ARBA" id="ARBA00004141"/>
    </source>
</evidence>
<dbReference type="InterPro" id="IPR003825">
    <property type="entry name" value="Colicin-V_CvpA"/>
</dbReference>
<dbReference type="AlphaFoldDB" id="A0A4R1R7P5"/>
<evidence type="ECO:0000256" key="2">
    <source>
        <dbReference type="ARBA" id="ARBA00022692"/>
    </source>
</evidence>